<proteinExistence type="predicted"/>
<keyword evidence="1" id="KW-1133">Transmembrane helix</keyword>
<evidence type="ECO:0000313" key="3">
    <source>
        <dbReference type="Proteomes" id="UP000216195"/>
    </source>
</evidence>
<accession>A0AAE5KPH9</accession>
<organism evidence="2 3">
    <name type="scientific">Rothia dentocariosa</name>
    <dbReference type="NCBI Taxonomy" id="2047"/>
    <lineage>
        <taxon>Bacteria</taxon>
        <taxon>Bacillati</taxon>
        <taxon>Actinomycetota</taxon>
        <taxon>Actinomycetes</taxon>
        <taxon>Micrococcales</taxon>
        <taxon>Micrococcaceae</taxon>
        <taxon>Rothia</taxon>
    </lineage>
</organism>
<keyword evidence="1" id="KW-0812">Transmembrane</keyword>
<evidence type="ECO:0000313" key="2">
    <source>
        <dbReference type="EMBL" id="PAK85984.1"/>
    </source>
</evidence>
<sequence>MLSSFLSSTPQPVEELHWGNWIIIVIAFILYCASLTLVTYFFAVYDKYKDYDRWRHITHASIAVIFLLVPAWYLFRGYPGQWGGLYLFIPLVCGMISSYCVLNIYRNINVSIEDIPWSSLLGCGLVAMVCGVLDYISEKLASIPMSWGAFVVIVIGVFAWGASKD</sequence>
<comment type="caution">
    <text evidence="2">The sequence shown here is derived from an EMBL/GenBank/DDBJ whole genome shotgun (WGS) entry which is preliminary data.</text>
</comment>
<dbReference type="Proteomes" id="UP000216195">
    <property type="component" value="Unassembled WGS sequence"/>
</dbReference>
<feature type="transmembrane region" description="Helical" evidence="1">
    <location>
        <begin position="117"/>
        <end position="137"/>
    </location>
</feature>
<feature type="transmembrane region" description="Helical" evidence="1">
    <location>
        <begin position="143"/>
        <end position="162"/>
    </location>
</feature>
<reference evidence="2 3" key="1">
    <citation type="submission" date="2017-04" db="EMBL/GenBank/DDBJ databases">
        <title>Kefir bacterial isolates.</title>
        <authorList>
            <person name="Kim Y."/>
            <person name="Blasche S."/>
            <person name="Patil K.R."/>
        </authorList>
    </citation>
    <scope>NUCLEOTIDE SEQUENCE [LARGE SCALE GENOMIC DNA]</scope>
    <source>
        <strain evidence="2 3">OG2-1</strain>
    </source>
</reference>
<feature type="transmembrane region" description="Helical" evidence="1">
    <location>
        <begin position="57"/>
        <end position="75"/>
    </location>
</feature>
<evidence type="ECO:0000256" key="1">
    <source>
        <dbReference type="SAM" id="Phobius"/>
    </source>
</evidence>
<name>A0AAE5KPH9_9MICC</name>
<keyword evidence="1" id="KW-0472">Membrane</keyword>
<feature type="transmembrane region" description="Helical" evidence="1">
    <location>
        <begin position="20"/>
        <end position="45"/>
    </location>
</feature>
<dbReference type="EMBL" id="NCWU01000004">
    <property type="protein sequence ID" value="PAK85984.1"/>
    <property type="molecule type" value="Genomic_DNA"/>
</dbReference>
<gene>
    <name evidence="2" type="ORF">B8W87_05360</name>
</gene>
<protein>
    <submittedName>
        <fullName evidence="2">Uncharacterized protein</fullName>
    </submittedName>
</protein>
<feature type="transmembrane region" description="Helical" evidence="1">
    <location>
        <begin position="87"/>
        <end position="105"/>
    </location>
</feature>
<dbReference type="AlphaFoldDB" id="A0AAE5KPH9"/>
<dbReference type="RefSeq" id="WP_070618499.1">
    <property type="nucleotide sequence ID" value="NZ_JAOVAQ010000005.1"/>
</dbReference>